<evidence type="ECO:0000313" key="1">
    <source>
        <dbReference type="EMBL" id="KAH7313491.1"/>
    </source>
</evidence>
<dbReference type="Proteomes" id="UP000813444">
    <property type="component" value="Unassembled WGS sequence"/>
</dbReference>
<protein>
    <submittedName>
        <fullName evidence="1">Uncharacterized protein</fullName>
    </submittedName>
</protein>
<sequence>MSWMRWQMCWGCRFGRDTLLPVSLSLSCLCVCIYRVIGLTPCPPNVGSRWPWTLAHQSNHPTIDEETSAGRHVHVRLAFSTSCFGTISSQQPRGLVTPLGQNVMARGSRPGQTMDRQHIAWRGSFDGQDLPPRPFSDRLLVACSCRITSSAQLSVVLAHCPLQKGPFALSFILSFVRSL</sequence>
<dbReference type="AlphaFoldDB" id="A0A8K0SNB3"/>
<organism evidence="1 2">
    <name type="scientific">Stachybotrys elegans</name>
    <dbReference type="NCBI Taxonomy" id="80388"/>
    <lineage>
        <taxon>Eukaryota</taxon>
        <taxon>Fungi</taxon>
        <taxon>Dikarya</taxon>
        <taxon>Ascomycota</taxon>
        <taxon>Pezizomycotina</taxon>
        <taxon>Sordariomycetes</taxon>
        <taxon>Hypocreomycetidae</taxon>
        <taxon>Hypocreales</taxon>
        <taxon>Stachybotryaceae</taxon>
        <taxon>Stachybotrys</taxon>
    </lineage>
</organism>
<name>A0A8K0SNB3_9HYPO</name>
<comment type="caution">
    <text evidence="1">The sequence shown here is derived from an EMBL/GenBank/DDBJ whole genome shotgun (WGS) entry which is preliminary data.</text>
</comment>
<reference evidence="1" key="1">
    <citation type="journal article" date="2021" name="Nat. Commun.">
        <title>Genetic determinants of endophytism in the Arabidopsis root mycobiome.</title>
        <authorList>
            <person name="Mesny F."/>
            <person name="Miyauchi S."/>
            <person name="Thiergart T."/>
            <person name="Pickel B."/>
            <person name="Atanasova L."/>
            <person name="Karlsson M."/>
            <person name="Huettel B."/>
            <person name="Barry K.W."/>
            <person name="Haridas S."/>
            <person name="Chen C."/>
            <person name="Bauer D."/>
            <person name="Andreopoulos W."/>
            <person name="Pangilinan J."/>
            <person name="LaButti K."/>
            <person name="Riley R."/>
            <person name="Lipzen A."/>
            <person name="Clum A."/>
            <person name="Drula E."/>
            <person name="Henrissat B."/>
            <person name="Kohler A."/>
            <person name="Grigoriev I.V."/>
            <person name="Martin F.M."/>
            <person name="Hacquard S."/>
        </authorList>
    </citation>
    <scope>NUCLEOTIDE SEQUENCE</scope>
    <source>
        <strain evidence="1">MPI-CAGE-CH-0235</strain>
    </source>
</reference>
<keyword evidence="2" id="KW-1185">Reference proteome</keyword>
<gene>
    <name evidence="1" type="ORF">B0I35DRAFT_274086</name>
</gene>
<proteinExistence type="predicted"/>
<evidence type="ECO:0000313" key="2">
    <source>
        <dbReference type="Proteomes" id="UP000813444"/>
    </source>
</evidence>
<dbReference type="PROSITE" id="PS51257">
    <property type="entry name" value="PROKAR_LIPOPROTEIN"/>
    <property type="match status" value="1"/>
</dbReference>
<accession>A0A8K0SNB3</accession>
<dbReference type="EMBL" id="JAGPNK010000009">
    <property type="protein sequence ID" value="KAH7313491.1"/>
    <property type="molecule type" value="Genomic_DNA"/>
</dbReference>